<dbReference type="GO" id="GO:0016114">
    <property type="term" value="P:terpenoid biosynthetic process"/>
    <property type="evidence" value="ECO:0007669"/>
    <property type="project" value="InterPro"/>
</dbReference>
<keyword evidence="6" id="KW-0460">Magnesium</keyword>
<organism evidence="9 10">
    <name type="scientific">candidate division TA06 bacterium</name>
    <dbReference type="NCBI Taxonomy" id="2250710"/>
    <lineage>
        <taxon>Bacteria</taxon>
        <taxon>Bacteria division TA06</taxon>
    </lineage>
</organism>
<keyword evidence="4 9" id="KW-0808">Transferase</keyword>
<dbReference type="Pfam" id="PF02779">
    <property type="entry name" value="Transket_pyr"/>
    <property type="match status" value="1"/>
</dbReference>
<dbReference type="NCBIfam" id="NF003933">
    <property type="entry name" value="PRK05444.2-2"/>
    <property type="match status" value="1"/>
</dbReference>
<evidence type="ECO:0000313" key="9">
    <source>
        <dbReference type="EMBL" id="TET79679.1"/>
    </source>
</evidence>
<dbReference type="SUPFAM" id="SSF52518">
    <property type="entry name" value="Thiamin diphosphate-binding fold (THDP-binding)"/>
    <property type="match status" value="1"/>
</dbReference>
<dbReference type="AlphaFoldDB" id="A0A523XL38"/>
<protein>
    <submittedName>
        <fullName evidence="9">1-deoxy-D-xylulose-5-phosphate synthase</fullName>
        <ecNumber evidence="9">2.2.1.7</ecNumber>
    </submittedName>
</protein>
<evidence type="ECO:0000256" key="7">
    <source>
        <dbReference type="ARBA" id="ARBA00023052"/>
    </source>
</evidence>
<dbReference type="EMBL" id="SOIP01000403">
    <property type="protein sequence ID" value="TET79679.1"/>
    <property type="molecule type" value="Genomic_DNA"/>
</dbReference>
<dbReference type="CDD" id="cd02007">
    <property type="entry name" value="TPP_DXS"/>
    <property type="match status" value="1"/>
</dbReference>
<keyword evidence="7" id="KW-0786">Thiamine pyrophosphate</keyword>
<dbReference type="InterPro" id="IPR005475">
    <property type="entry name" value="Transketolase-like_Pyr-bd"/>
</dbReference>
<dbReference type="PROSITE" id="PS00801">
    <property type="entry name" value="TRANSKETOLASE_1"/>
    <property type="match status" value="1"/>
</dbReference>
<accession>A0A523XL38</accession>
<dbReference type="PANTHER" id="PTHR43322:SF5">
    <property type="entry name" value="1-DEOXY-D-XYLULOSE-5-PHOSPHATE SYNTHASE, CHLOROPLASTIC"/>
    <property type="match status" value="1"/>
</dbReference>
<evidence type="ECO:0000256" key="4">
    <source>
        <dbReference type="ARBA" id="ARBA00022679"/>
    </source>
</evidence>
<dbReference type="GO" id="GO:0046872">
    <property type="term" value="F:metal ion binding"/>
    <property type="evidence" value="ECO:0007669"/>
    <property type="project" value="UniProtKB-KW"/>
</dbReference>
<reference evidence="9 10" key="1">
    <citation type="submission" date="2019-03" db="EMBL/GenBank/DDBJ databases">
        <title>Metabolic potential of uncultured bacteria and archaea associated with petroleum seepage in deep-sea sediments.</title>
        <authorList>
            <person name="Dong X."/>
            <person name="Hubert C."/>
        </authorList>
    </citation>
    <scope>NUCLEOTIDE SEQUENCE [LARGE SCALE GENOMIC DNA]</scope>
    <source>
        <strain evidence="9">E29_bin36</strain>
    </source>
</reference>
<evidence type="ECO:0000256" key="6">
    <source>
        <dbReference type="ARBA" id="ARBA00022842"/>
    </source>
</evidence>
<dbReference type="CDD" id="cd07033">
    <property type="entry name" value="TPP_PYR_DXS_TK_like"/>
    <property type="match status" value="1"/>
</dbReference>
<comment type="caution">
    <text evidence="9">The sequence shown here is derived from an EMBL/GenBank/DDBJ whole genome shotgun (WGS) entry which is preliminary data.</text>
</comment>
<sequence length="384" mass="42283">MSILEKIESPADLRKLKMGDLKKLAGEIRAEIIDIVSRNGGHLAPNLGVVELTLALHYVFDAPRDKLIWDVGHQSYTHKIVTGRREQFHTLRTLNGISGFPRRDESHFDVFGTGHSSTSISASLGLAAARDLKGEDFRVIAVIGDGALTAGMAFEGLNQAGHLKKDLVVILNDNEMSISENVGALSEYLTRITMYPIYNRIKDDVWELLGKLPKGLSSRARDAARRIAEGLRNLAVPSILFEELGFRYVGPLDGHNMEELITTLNSVKRLKGPILVHVLTQKGRGYSYAEENPTRFHGLGSFDVETGLSKPSDAPPDYTDVFGRTLVKLGMKDKRIVAITGGMREGTGLRYFADRIPDRFFDVGIAEQHAVTFACSMALAGLRP</sequence>
<dbReference type="InterPro" id="IPR029061">
    <property type="entry name" value="THDP-binding"/>
</dbReference>
<evidence type="ECO:0000256" key="5">
    <source>
        <dbReference type="ARBA" id="ARBA00022723"/>
    </source>
</evidence>
<feature type="domain" description="Transketolase-like pyrimidine-binding" evidence="8">
    <location>
        <begin position="316"/>
        <end position="383"/>
    </location>
</feature>
<dbReference type="InterPro" id="IPR049557">
    <property type="entry name" value="Transketolase_CS"/>
</dbReference>
<dbReference type="GO" id="GO:0019288">
    <property type="term" value="P:isopentenyl diphosphate biosynthetic process, methylerythritol 4-phosphate pathway"/>
    <property type="evidence" value="ECO:0007669"/>
    <property type="project" value="TreeGrafter"/>
</dbReference>
<keyword evidence="5" id="KW-0479">Metal-binding</keyword>
<dbReference type="InterPro" id="IPR005477">
    <property type="entry name" value="Dxylulose-5-P_synthase"/>
</dbReference>
<comment type="cofactor">
    <cofactor evidence="2">
        <name>thiamine diphosphate</name>
        <dbReference type="ChEBI" id="CHEBI:58937"/>
    </cofactor>
</comment>
<comment type="subunit">
    <text evidence="3">Homodimer.</text>
</comment>
<evidence type="ECO:0000313" key="10">
    <source>
        <dbReference type="Proteomes" id="UP000315534"/>
    </source>
</evidence>
<dbReference type="NCBIfam" id="TIGR00204">
    <property type="entry name" value="dxs"/>
    <property type="match status" value="1"/>
</dbReference>
<evidence type="ECO:0000256" key="3">
    <source>
        <dbReference type="ARBA" id="ARBA00011738"/>
    </source>
</evidence>
<dbReference type="GO" id="GO:0005829">
    <property type="term" value="C:cytosol"/>
    <property type="evidence" value="ECO:0007669"/>
    <property type="project" value="TreeGrafter"/>
</dbReference>
<dbReference type="Proteomes" id="UP000315534">
    <property type="component" value="Unassembled WGS sequence"/>
</dbReference>
<gene>
    <name evidence="9" type="primary">dxs</name>
    <name evidence="9" type="ORF">E3J38_06870</name>
</gene>
<feature type="non-terminal residue" evidence="9">
    <location>
        <position position="384"/>
    </location>
</feature>
<dbReference type="Pfam" id="PF13292">
    <property type="entry name" value="DXP_synthase_N"/>
    <property type="match status" value="1"/>
</dbReference>
<proteinExistence type="predicted"/>
<comment type="cofactor">
    <cofactor evidence="1">
        <name>Mg(2+)</name>
        <dbReference type="ChEBI" id="CHEBI:18420"/>
    </cofactor>
</comment>
<dbReference type="GO" id="GO:0008661">
    <property type="term" value="F:1-deoxy-D-xylulose-5-phosphate synthase activity"/>
    <property type="evidence" value="ECO:0007669"/>
    <property type="project" value="UniProtKB-EC"/>
</dbReference>
<evidence type="ECO:0000259" key="8">
    <source>
        <dbReference type="Pfam" id="PF02779"/>
    </source>
</evidence>
<dbReference type="Gene3D" id="3.40.50.970">
    <property type="match status" value="2"/>
</dbReference>
<evidence type="ECO:0000256" key="2">
    <source>
        <dbReference type="ARBA" id="ARBA00001964"/>
    </source>
</evidence>
<name>A0A523XL38_UNCT6</name>
<dbReference type="PANTHER" id="PTHR43322">
    <property type="entry name" value="1-D-DEOXYXYLULOSE 5-PHOSPHATE SYNTHASE-RELATED"/>
    <property type="match status" value="1"/>
</dbReference>
<evidence type="ECO:0000256" key="1">
    <source>
        <dbReference type="ARBA" id="ARBA00001946"/>
    </source>
</evidence>
<dbReference type="EC" id="2.2.1.7" evidence="9"/>